<sequence>MLETEREGRTAARVAQVSEEEEEREAGAITVSLGDERENLGMSNMSNNGLNHLAMYSKIHGGGEYENIPTNAKGSRSQAPHPVVIKDSKRTSM</sequence>
<protein>
    <submittedName>
        <fullName evidence="2">Uncharacterized protein</fullName>
    </submittedName>
</protein>
<evidence type="ECO:0000313" key="2">
    <source>
        <dbReference type="EMBL" id="MCD9645214.1"/>
    </source>
</evidence>
<reference evidence="2 3" key="1">
    <citation type="journal article" date="2021" name="BMC Genomics">
        <title>Datura genome reveals duplications of psychoactive alkaloid biosynthetic genes and high mutation rate following tissue culture.</title>
        <authorList>
            <person name="Rajewski A."/>
            <person name="Carter-House D."/>
            <person name="Stajich J."/>
            <person name="Litt A."/>
        </authorList>
    </citation>
    <scope>NUCLEOTIDE SEQUENCE [LARGE SCALE GENOMIC DNA]</scope>
    <source>
        <strain evidence="2">AR-01</strain>
    </source>
</reference>
<evidence type="ECO:0000256" key="1">
    <source>
        <dbReference type="SAM" id="MobiDB-lite"/>
    </source>
</evidence>
<dbReference type="Proteomes" id="UP000823775">
    <property type="component" value="Unassembled WGS sequence"/>
</dbReference>
<feature type="compositionally biased region" description="Polar residues" evidence="1">
    <location>
        <begin position="68"/>
        <end position="78"/>
    </location>
</feature>
<keyword evidence="3" id="KW-1185">Reference proteome</keyword>
<name>A0ABS8VET7_DATST</name>
<gene>
    <name evidence="2" type="ORF">HAX54_033981</name>
</gene>
<feature type="compositionally biased region" description="Basic and acidic residues" evidence="1">
    <location>
        <begin position="84"/>
        <end position="93"/>
    </location>
</feature>
<organism evidence="2 3">
    <name type="scientific">Datura stramonium</name>
    <name type="common">Jimsonweed</name>
    <name type="synonym">Common thornapple</name>
    <dbReference type="NCBI Taxonomy" id="4076"/>
    <lineage>
        <taxon>Eukaryota</taxon>
        <taxon>Viridiplantae</taxon>
        <taxon>Streptophyta</taxon>
        <taxon>Embryophyta</taxon>
        <taxon>Tracheophyta</taxon>
        <taxon>Spermatophyta</taxon>
        <taxon>Magnoliopsida</taxon>
        <taxon>eudicotyledons</taxon>
        <taxon>Gunneridae</taxon>
        <taxon>Pentapetalae</taxon>
        <taxon>asterids</taxon>
        <taxon>lamiids</taxon>
        <taxon>Solanales</taxon>
        <taxon>Solanaceae</taxon>
        <taxon>Solanoideae</taxon>
        <taxon>Datureae</taxon>
        <taxon>Datura</taxon>
    </lineage>
</organism>
<feature type="compositionally biased region" description="Basic and acidic residues" evidence="1">
    <location>
        <begin position="1"/>
        <end position="10"/>
    </location>
</feature>
<comment type="caution">
    <text evidence="2">The sequence shown here is derived from an EMBL/GenBank/DDBJ whole genome shotgun (WGS) entry which is preliminary data.</text>
</comment>
<feature type="region of interest" description="Disordered" evidence="1">
    <location>
        <begin position="1"/>
        <end position="27"/>
    </location>
</feature>
<proteinExistence type="predicted"/>
<evidence type="ECO:0000313" key="3">
    <source>
        <dbReference type="Proteomes" id="UP000823775"/>
    </source>
</evidence>
<feature type="region of interest" description="Disordered" evidence="1">
    <location>
        <begin position="66"/>
        <end position="93"/>
    </location>
</feature>
<accession>A0ABS8VET7</accession>
<dbReference type="EMBL" id="JACEIK010004370">
    <property type="protein sequence ID" value="MCD9645214.1"/>
    <property type="molecule type" value="Genomic_DNA"/>
</dbReference>